<gene>
    <name evidence="1" type="ORF">E6Q11_03530</name>
</gene>
<proteinExistence type="predicted"/>
<sequence length="63" mass="7332">MKTTRARRESESKRYMTLYQVDNHDLSHYDLVIDTTNTPPAEVVKKILDSLTERGLIRPESIV</sequence>
<evidence type="ECO:0008006" key="3">
    <source>
        <dbReference type="Google" id="ProtNLM"/>
    </source>
</evidence>
<evidence type="ECO:0000313" key="1">
    <source>
        <dbReference type="EMBL" id="TXG77011.1"/>
    </source>
</evidence>
<protein>
    <recommendedName>
        <fullName evidence="3">Cytidylate kinase-like family protein</fullName>
    </recommendedName>
</protein>
<organism evidence="1 2">
    <name type="scientific">Candidatus Dojkabacteria bacterium</name>
    <dbReference type="NCBI Taxonomy" id="2099670"/>
    <lineage>
        <taxon>Bacteria</taxon>
        <taxon>Candidatus Dojkabacteria</taxon>
    </lineage>
</organism>
<reference evidence="1 2" key="1">
    <citation type="submission" date="2018-09" db="EMBL/GenBank/DDBJ databases">
        <title>Metagenome Assembled Genomes from an Advanced Water Purification Facility.</title>
        <authorList>
            <person name="Stamps B.W."/>
            <person name="Spear J.R."/>
        </authorList>
    </citation>
    <scope>NUCLEOTIDE SEQUENCE [LARGE SCALE GENOMIC DNA]</scope>
    <source>
        <strain evidence="1">Bin_63_2</strain>
    </source>
</reference>
<name>A0A5C7J665_9BACT</name>
<dbReference type="InterPro" id="IPR027417">
    <property type="entry name" value="P-loop_NTPase"/>
</dbReference>
<comment type="caution">
    <text evidence="1">The sequence shown here is derived from an EMBL/GenBank/DDBJ whole genome shotgun (WGS) entry which is preliminary data.</text>
</comment>
<dbReference type="AlphaFoldDB" id="A0A5C7J665"/>
<dbReference type="Gene3D" id="3.40.50.300">
    <property type="entry name" value="P-loop containing nucleotide triphosphate hydrolases"/>
    <property type="match status" value="1"/>
</dbReference>
<dbReference type="EMBL" id="SSDS01000057">
    <property type="protein sequence ID" value="TXG77011.1"/>
    <property type="molecule type" value="Genomic_DNA"/>
</dbReference>
<accession>A0A5C7J665</accession>
<dbReference type="Proteomes" id="UP000321026">
    <property type="component" value="Unassembled WGS sequence"/>
</dbReference>
<evidence type="ECO:0000313" key="2">
    <source>
        <dbReference type="Proteomes" id="UP000321026"/>
    </source>
</evidence>